<evidence type="ECO:0000313" key="2">
    <source>
        <dbReference type="Proteomes" id="UP000318102"/>
    </source>
</evidence>
<evidence type="ECO:0000313" key="1">
    <source>
        <dbReference type="EMBL" id="TVX91653.1"/>
    </source>
</evidence>
<dbReference type="NCBIfam" id="NF041925">
    <property type="entry name" value="QatC"/>
    <property type="match status" value="1"/>
</dbReference>
<sequence length="475" mass="54871">MFNIWINKQSDDLIGNVNQVESLLIFNLFDKNNKSNVKTDMEQLWRRFGYQSLSNISEDLLILAVSVFSADKRIPRKKSTDNWTRSITIHLPVLEIEKWINVKDDLEKMLGFLSGDEWRFEFRKSESKFRAKKKNEKFKLINSKEFNSVSLFSGGLDSFCGALTLSDKLMHTCYVGFREYNLLTSRQNELFNEIDEAYPTVKKELILFNANPSAPQQKNREKATLGAESSSRSRSFLFLAGAIAVASVIGEGTPVYIPENGFIGVNVPLTTSRNSSCSTRTTHPIFLKSLNRILELVGLNHTISNFYWDKSKGEIVAEHKEKLIFQDNAHKTLSCSHPCLSRYDKVKPPCNCGYCYPCLIRRASFFYIRNDNTTYNENYQLNAEFIYKYSNLQGKASDLRAVLYSLRRYFMHKDDKDYIRTLLISHGTLSVAEIIAYERLYHKSMNELWEMIKSEDLRNGGGLLDYSSMKEMEYV</sequence>
<organism evidence="1 2">
    <name type="scientific">Paenibacillus agilis</name>
    <dbReference type="NCBI Taxonomy" id="3020863"/>
    <lineage>
        <taxon>Bacteria</taxon>
        <taxon>Bacillati</taxon>
        <taxon>Bacillota</taxon>
        <taxon>Bacilli</taxon>
        <taxon>Bacillales</taxon>
        <taxon>Paenibacillaceae</taxon>
        <taxon>Paenibacillus</taxon>
    </lineage>
</organism>
<evidence type="ECO:0008006" key="3">
    <source>
        <dbReference type="Google" id="ProtNLM"/>
    </source>
</evidence>
<keyword evidence="2" id="KW-1185">Reference proteome</keyword>
<proteinExistence type="predicted"/>
<comment type="caution">
    <text evidence="1">The sequence shown here is derived from an EMBL/GenBank/DDBJ whole genome shotgun (WGS) entry which is preliminary data.</text>
</comment>
<dbReference type="Proteomes" id="UP000318102">
    <property type="component" value="Unassembled WGS sequence"/>
</dbReference>
<protein>
    <recommendedName>
        <fullName evidence="3">7-cyano-7-deazaguanine synthase</fullName>
    </recommendedName>
</protein>
<reference evidence="1 2" key="1">
    <citation type="submission" date="2019-07" db="EMBL/GenBank/DDBJ databases">
        <authorList>
            <person name="Kim J."/>
        </authorList>
    </citation>
    <scope>NUCLEOTIDE SEQUENCE [LARGE SCALE GENOMIC DNA]</scope>
    <source>
        <strain evidence="1 2">N4</strain>
    </source>
</reference>
<dbReference type="AlphaFoldDB" id="A0A559IVM6"/>
<dbReference type="Gene3D" id="3.40.50.620">
    <property type="entry name" value="HUPs"/>
    <property type="match status" value="1"/>
</dbReference>
<name>A0A559IVM6_9BACL</name>
<dbReference type="InterPro" id="IPR014729">
    <property type="entry name" value="Rossmann-like_a/b/a_fold"/>
</dbReference>
<dbReference type="OrthoDB" id="9789567at2"/>
<dbReference type="RefSeq" id="WP_144986361.1">
    <property type="nucleotide sequence ID" value="NZ_VNJK01000001.1"/>
</dbReference>
<accession>A0A559IVM6</accession>
<dbReference type="EMBL" id="VNJK01000001">
    <property type="protein sequence ID" value="TVX91653.1"/>
    <property type="molecule type" value="Genomic_DNA"/>
</dbReference>
<dbReference type="InterPro" id="IPR049676">
    <property type="entry name" value="QatC"/>
</dbReference>
<gene>
    <name evidence="1" type="ORF">FPZ44_00420</name>
</gene>